<organism evidence="3 4">
    <name type="scientific">Prorocentrum cordatum</name>
    <dbReference type="NCBI Taxonomy" id="2364126"/>
    <lineage>
        <taxon>Eukaryota</taxon>
        <taxon>Sar</taxon>
        <taxon>Alveolata</taxon>
        <taxon>Dinophyceae</taxon>
        <taxon>Prorocentrales</taxon>
        <taxon>Prorocentraceae</taxon>
        <taxon>Prorocentrum</taxon>
    </lineage>
</organism>
<feature type="region of interest" description="Disordered" evidence="2">
    <location>
        <begin position="856"/>
        <end position="877"/>
    </location>
</feature>
<proteinExistence type="predicted"/>
<protein>
    <recommendedName>
        <fullName evidence="5">RNA helicase</fullName>
    </recommendedName>
</protein>
<dbReference type="PANTHER" id="PTHR47447">
    <property type="entry name" value="OS03G0856100 PROTEIN"/>
    <property type="match status" value="1"/>
</dbReference>
<evidence type="ECO:0000313" key="3">
    <source>
        <dbReference type="EMBL" id="CAK0808375.1"/>
    </source>
</evidence>
<dbReference type="EMBL" id="CAUYUJ010004158">
    <property type="protein sequence ID" value="CAK0808375.1"/>
    <property type="molecule type" value="Genomic_DNA"/>
</dbReference>
<keyword evidence="4" id="KW-1185">Reference proteome</keyword>
<reference evidence="3" key="1">
    <citation type="submission" date="2023-10" db="EMBL/GenBank/DDBJ databases">
        <authorList>
            <person name="Chen Y."/>
            <person name="Shah S."/>
            <person name="Dougan E. K."/>
            <person name="Thang M."/>
            <person name="Chan C."/>
        </authorList>
    </citation>
    <scope>NUCLEOTIDE SEQUENCE [LARGE SCALE GENOMIC DNA]</scope>
</reference>
<keyword evidence="1" id="KW-0677">Repeat</keyword>
<dbReference type="InterPro" id="IPR011990">
    <property type="entry name" value="TPR-like_helical_dom_sf"/>
</dbReference>
<dbReference type="Gene3D" id="3.40.50.300">
    <property type="entry name" value="P-loop containing nucleotide triphosphate hydrolases"/>
    <property type="match status" value="1"/>
</dbReference>
<dbReference type="PANTHER" id="PTHR47447:SF17">
    <property type="entry name" value="OS12G0638900 PROTEIN"/>
    <property type="match status" value="1"/>
</dbReference>
<dbReference type="Proteomes" id="UP001189429">
    <property type="component" value="Unassembled WGS sequence"/>
</dbReference>
<sequence>MARRLAARGPAPAGVGPGGALAALEACREGALWERALALVGRVHLPGLAARDVAACYNAALAACAGAAAWRPALALLQRLLCRPGGAEARSSEYTSAVGACARRAAWAHALALLELARRRRAALEAAAYNAAVTACVRVALWPGALALLREGAGVAGHNAAVSACREASQWERAVQIVCEMQAGGLGADVVSHSAVIAALHRGAHWERALLQLAAMDLGQSGLAPNAVSLCSALSACRRGARWAVALQVLRALWRGGAAELNAVACTQAFLLYEELGLRSRAAALVRRIAAVAGSPDVVSHTAAIRACGGRTDPAADRAFRAGAYAPAVARLRSLRRLGPAARGPCRPVGALAGRAAAREAAPDLGAFSRDASDALRLRAGRRCARLGRRGAAARRGSLWIVATTPDRDIDIEDLEVVFVAQAKPPPEAIVAGGWLHASVAEASAPLGEGDQFFLEARLETRDDACSAGRHRSNDAVASGAFASIFIDWPVSAPRAAEWTAEENSRRGLIPLRRELWRQLSRLASRLFRRARVERAMLHSLLAGMSPAARAAGKSLPGANWPMLAAGPILARSPCKFVVFLIGACDAGVVEPATKVPPRLSFGHQGRSLPGAGGSDELDLGRGDGLNFLRQAVAVRSLRRAPLELDRALSPANTSRRRATQSRRVAAVGALRKSGVAEKTARVDEVGAVGRRPGGGGVKAAAARAHCLDGGALLRALGSAALRRQNEQQLIFQRPEKGKTKVILGTNIAESSVTIDDVLVVVDSGLMREAAMDVDGEAAAAAVAGAEAGGAAAAPIGRQRPAAGAGRRSHLLGDAASDSSSDDRGDSDLEVDLEDIWAGAVCGIPVPEHLVIAKESASRAGAGGRQAGRRRRRTWAC</sequence>
<feature type="compositionally biased region" description="Basic residues" evidence="2">
    <location>
        <begin position="867"/>
        <end position="877"/>
    </location>
</feature>
<gene>
    <name evidence="3" type="ORF">PCOR1329_LOCUS14001</name>
</gene>
<name>A0ABN9QTG1_9DINO</name>
<dbReference type="SUPFAM" id="SSF52540">
    <property type="entry name" value="P-loop containing nucleoside triphosphate hydrolases"/>
    <property type="match status" value="1"/>
</dbReference>
<feature type="region of interest" description="Disordered" evidence="2">
    <location>
        <begin position="793"/>
        <end position="827"/>
    </location>
</feature>
<evidence type="ECO:0008006" key="5">
    <source>
        <dbReference type="Google" id="ProtNLM"/>
    </source>
</evidence>
<dbReference type="InterPro" id="IPR027417">
    <property type="entry name" value="P-loop_NTPase"/>
</dbReference>
<evidence type="ECO:0000313" key="4">
    <source>
        <dbReference type="Proteomes" id="UP001189429"/>
    </source>
</evidence>
<evidence type="ECO:0000256" key="1">
    <source>
        <dbReference type="ARBA" id="ARBA00022737"/>
    </source>
</evidence>
<accession>A0ABN9QTG1</accession>
<feature type="compositionally biased region" description="Low complexity" evidence="2">
    <location>
        <begin position="793"/>
        <end position="806"/>
    </location>
</feature>
<dbReference type="Gene3D" id="1.25.40.10">
    <property type="entry name" value="Tetratricopeptide repeat domain"/>
    <property type="match status" value="2"/>
</dbReference>
<comment type="caution">
    <text evidence="3">The sequence shown here is derived from an EMBL/GenBank/DDBJ whole genome shotgun (WGS) entry which is preliminary data.</text>
</comment>
<evidence type="ECO:0000256" key="2">
    <source>
        <dbReference type="SAM" id="MobiDB-lite"/>
    </source>
</evidence>